<dbReference type="PANTHER" id="PTHR43537">
    <property type="entry name" value="TRANSCRIPTIONAL REGULATOR, GNTR FAMILY"/>
    <property type="match status" value="1"/>
</dbReference>
<dbReference type="SMART" id="SM00895">
    <property type="entry name" value="FCD"/>
    <property type="match status" value="1"/>
</dbReference>
<feature type="domain" description="HTH gntR-type" evidence="4">
    <location>
        <begin position="30"/>
        <end position="98"/>
    </location>
</feature>
<name>A0ABY2WTR2_9RHOB</name>
<dbReference type="SMART" id="SM00345">
    <property type="entry name" value="HTH_GNTR"/>
    <property type="match status" value="1"/>
</dbReference>
<evidence type="ECO:0000256" key="2">
    <source>
        <dbReference type="ARBA" id="ARBA00023125"/>
    </source>
</evidence>
<sequence>MEPMMANGRTSAKEAIGYLRDRSSSPLNRTSYADQAYAYLFHQITSGVYAEGEALPSENELCALFGISRPVIRKALEKLREDDLIESRRGAGSFVKRRRKVAKNDEVTAGRLRELLMNLEFRKVVEPECAYFAAQRRTDADLEIIKAAVDEFHEYCVKQGRVGRHLDFKFHHAVAVASGNHRFVEAISAVEYDVDNAVNLARYLVRYDHFERSKMVWREHLGMYQAIERQDAEEARMLMADHLEQARIRMMHPEASLKK</sequence>
<evidence type="ECO:0000256" key="3">
    <source>
        <dbReference type="ARBA" id="ARBA00023163"/>
    </source>
</evidence>
<keyword evidence="1" id="KW-0805">Transcription regulation</keyword>
<dbReference type="SUPFAM" id="SSF48008">
    <property type="entry name" value="GntR ligand-binding domain-like"/>
    <property type="match status" value="1"/>
</dbReference>
<dbReference type="Proteomes" id="UP001193035">
    <property type="component" value="Unassembled WGS sequence"/>
</dbReference>
<dbReference type="InterPro" id="IPR036390">
    <property type="entry name" value="WH_DNA-bd_sf"/>
</dbReference>
<dbReference type="EMBL" id="VCPD01000008">
    <property type="protein sequence ID" value="TMV04219.1"/>
    <property type="molecule type" value="Genomic_DNA"/>
</dbReference>
<evidence type="ECO:0000259" key="4">
    <source>
        <dbReference type="PROSITE" id="PS50949"/>
    </source>
</evidence>
<keyword evidence="2" id="KW-0238">DNA-binding</keyword>
<keyword evidence="3" id="KW-0804">Transcription</keyword>
<dbReference type="InterPro" id="IPR000524">
    <property type="entry name" value="Tscrpt_reg_HTH_GntR"/>
</dbReference>
<dbReference type="SUPFAM" id="SSF46785">
    <property type="entry name" value="Winged helix' DNA-binding domain"/>
    <property type="match status" value="1"/>
</dbReference>
<organism evidence="5 6">
    <name type="scientific">Ruegeria sediminis</name>
    <dbReference type="NCBI Taxonomy" id="2583820"/>
    <lineage>
        <taxon>Bacteria</taxon>
        <taxon>Pseudomonadati</taxon>
        <taxon>Pseudomonadota</taxon>
        <taxon>Alphaproteobacteria</taxon>
        <taxon>Rhodobacterales</taxon>
        <taxon>Roseobacteraceae</taxon>
        <taxon>Ruegeria</taxon>
    </lineage>
</organism>
<dbReference type="PRINTS" id="PR00035">
    <property type="entry name" value="HTHGNTR"/>
</dbReference>
<dbReference type="Pfam" id="PF00392">
    <property type="entry name" value="GntR"/>
    <property type="match status" value="1"/>
</dbReference>
<dbReference type="InterPro" id="IPR008920">
    <property type="entry name" value="TF_FadR/GntR_C"/>
</dbReference>
<dbReference type="Gene3D" id="1.20.120.530">
    <property type="entry name" value="GntR ligand-binding domain-like"/>
    <property type="match status" value="1"/>
</dbReference>
<dbReference type="CDD" id="cd07377">
    <property type="entry name" value="WHTH_GntR"/>
    <property type="match status" value="1"/>
</dbReference>
<dbReference type="InterPro" id="IPR011711">
    <property type="entry name" value="GntR_C"/>
</dbReference>
<dbReference type="InterPro" id="IPR036388">
    <property type="entry name" value="WH-like_DNA-bd_sf"/>
</dbReference>
<dbReference type="PANTHER" id="PTHR43537:SF5">
    <property type="entry name" value="UXU OPERON TRANSCRIPTIONAL REGULATOR"/>
    <property type="match status" value="1"/>
</dbReference>
<reference evidence="5 6" key="1">
    <citation type="submission" date="2019-05" db="EMBL/GenBank/DDBJ databases">
        <title>Ruegeria sp. nov., isolated from tidal flat.</title>
        <authorList>
            <person name="Kim W."/>
        </authorList>
    </citation>
    <scope>NUCLEOTIDE SEQUENCE [LARGE SCALE GENOMIC DNA]</scope>
    <source>
        <strain evidence="5 6">CAU 1488</strain>
    </source>
</reference>
<gene>
    <name evidence="5" type="ORF">FGK63_18200</name>
</gene>
<dbReference type="Gene3D" id="1.10.10.10">
    <property type="entry name" value="Winged helix-like DNA-binding domain superfamily/Winged helix DNA-binding domain"/>
    <property type="match status" value="1"/>
</dbReference>
<proteinExistence type="predicted"/>
<evidence type="ECO:0000313" key="6">
    <source>
        <dbReference type="Proteomes" id="UP001193035"/>
    </source>
</evidence>
<dbReference type="Pfam" id="PF07729">
    <property type="entry name" value="FCD"/>
    <property type="match status" value="1"/>
</dbReference>
<comment type="caution">
    <text evidence="5">The sequence shown here is derived from an EMBL/GenBank/DDBJ whole genome shotgun (WGS) entry which is preliminary data.</text>
</comment>
<accession>A0ABY2WTR2</accession>
<evidence type="ECO:0000313" key="5">
    <source>
        <dbReference type="EMBL" id="TMV04219.1"/>
    </source>
</evidence>
<protein>
    <submittedName>
        <fullName evidence="5">FadR family transcriptional regulator</fullName>
    </submittedName>
</protein>
<dbReference type="PROSITE" id="PS50949">
    <property type="entry name" value="HTH_GNTR"/>
    <property type="match status" value="1"/>
</dbReference>
<keyword evidence="6" id="KW-1185">Reference proteome</keyword>
<evidence type="ECO:0000256" key="1">
    <source>
        <dbReference type="ARBA" id="ARBA00023015"/>
    </source>
</evidence>